<dbReference type="STRING" id="240159.A0A4U5UAQ4"/>
<dbReference type="EMBL" id="CM014082">
    <property type="protein sequence ID" value="TKS71409.1"/>
    <property type="molecule type" value="Genomic_DNA"/>
</dbReference>
<accession>A0A4U5UAQ4</accession>
<evidence type="ECO:0000259" key="2">
    <source>
        <dbReference type="PROSITE" id="PS50060"/>
    </source>
</evidence>
<dbReference type="GO" id="GO:0016020">
    <property type="term" value="C:membrane"/>
    <property type="evidence" value="ECO:0007669"/>
    <property type="project" value="InterPro"/>
</dbReference>
<organism evidence="3 4">
    <name type="scientific">Collichthys lucidus</name>
    <name type="common">Big head croaker</name>
    <name type="synonym">Sciaena lucida</name>
    <dbReference type="NCBI Taxonomy" id="240159"/>
    <lineage>
        <taxon>Eukaryota</taxon>
        <taxon>Metazoa</taxon>
        <taxon>Chordata</taxon>
        <taxon>Craniata</taxon>
        <taxon>Vertebrata</taxon>
        <taxon>Euteleostomi</taxon>
        <taxon>Actinopterygii</taxon>
        <taxon>Neopterygii</taxon>
        <taxon>Teleostei</taxon>
        <taxon>Neoteleostei</taxon>
        <taxon>Acanthomorphata</taxon>
        <taxon>Eupercaria</taxon>
        <taxon>Sciaenidae</taxon>
        <taxon>Collichthys</taxon>
    </lineage>
</organism>
<feature type="domain" description="MAM" evidence="2">
    <location>
        <begin position="191"/>
        <end position="220"/>
    </location>
</feature>
<name>A0A4U5UAQ4_COLLU</name>
<evidence type="ECO:0000256" key="1">
    <source>
        <dbReference type="SAM" id="MobiDB-lite"/>
    </source>
</evidence>
<feature type="region of interest" description="Disordered" evidence="1">
    <location>
        <begin position="58"/>
        <end position="81"/>
    </location>
</feature>
<sequence length="341" mass="37288">MIPRAASGKLPEPIAAVPVDSSSSGTSHEIDFLKQAARQRRFFVSKVLQAAGDAVLVETEQKQSSPQEKHSGVKRGTQKLHSAWQQLTSDSQGSVKSKHANKLNQYAAAQSSSPGGCSSGIPHPVRSSSSVSARHSSGTCYARDRESSKFIFSKFRRDITGETLLNVFSGLQQQICVRLSLGTFCLVFMTCGCTFEESYSSCGYSVSLGTNGFTWEQVNSWEKPTMDPALPTVCLFTDEPTKAFLDRLNLQSSGYIIITAFDYAIPVGSKKRRSLYAFFQQTARLKQLQSSGFFHNGETSLGISVSHVKDAIVGYYTVCPRCRRSFKTRRSSSGIGIAAEH</sequence>
<dbReference type="Proteomes" id="UP000298787">
    <property type="component" value="Chromosome 5"/>
</dbReference>
<reference evidence="3 4" key="1">
    <citation type="submission" date="2019-01" db="EMBL/GenBank/DDBJ databases">
        <title>Genome Assembly of Collichthys lucidus.</title>
        <authorList>
            <person name="Cai M."/>
            <person name="Xiao S."/>
        </authorList>
    </citation>
    <scope>NUCLEOTIDE SEQUENCE [LARGE SCALE GENOMIC DNA]</scope>
    <source>
        <strain evidence="3">JT15FE1705JMU</strain>
        <tissue evidence="3">Muscle</tissue>
    </source>
</reference>
<feature type="region of interest" description="Disordered" evidence="1">
    <location>
        <begin position="1"/>
        <end position="27"/>
    </location>
</feature>
<feature type="region of interest" description="Disordered" evidence="1">
    <location>
        <begin position="110"/>
        <end position="133"/>
    </location>
</feature>
<keyword evidence="3" id="KW-0675">Receptor</keyword>
<dbReference type="PROSITE" id="PS50060">
    <property type="entry name" value="MAM_2"/>
    <property type="match status" value="1"/>
</dbReference>
<dbReference type="InterPro" id="IPR000998">
    <property type="entry name" value="MAM_dom"/>
</dbReference>
<evidence type="ECO:0000313" key="3">
    <source>
        <dbReference type="EMBL" id="TKS71409.1"/>
    </source>
</evidence>
<evidence type="ECO:0000313" key="4">
    <source>
        <dbReference type="Proteomes" id="UP000298787"/>
    </source>
</evidence>
<protein>
    <submittedName>
        <fullName evidence="3">Receptor-type tyrosine-protein phosphatase T</fullName>
    </submittedName>
</protein>
<proteinExistence type="predicted"/>
<dbReference type="AlphaFoldDB" id="A0A4U5UAQ4"/>
<gene>
    <name evidence="3" type="ORF">D9C73_005140</name>
</gene>
<feature type="compositionally biased region" description="Low complexity" evidence="1">
    <location>
        <begin position="111"/>
        <end position="133"/>
    </location>
</feature>
<keyword evidence="4" id="KW-1185">Reference proteome</keyword>